<evidence type="ECO:0000313" key="6">
    <source>
        <dbReference type="Proteomes" id="UP001361239"/>
    </source>
</evidence>
<organism evidence="5 6">
    <name type="scientific">Novosphingobium anseongense</name>
    <dbReference type="NCBI Taxonomy" id="3133436"/>
    <lineage>
        <taxon>Bacteria</taxon>
        <taxon>Pseudomonadati</taxon>
        <taxon>Pseudomonadota</taxon>
        <taxon>Alphaproteobacteria</taxon>
        <taxon>Sphingomonadales</taxon>
        <taxon>Sphingomonadaceae</taxon>
        <taxon>Novosphingobium</taxon>
    </lineage>
</organism>
<dbReference type="InterPro" id="IPR029154">
    <property type="entry name" value="HIBADH-like_NADP-bd"/>
</dbReference>
<keyword evidence="2" id="KW-0520">NAD</keyword>
<dbReference type="Pfam" id="PF14833">
    <property type="entry name" value="NAD_binding_11"/>
    <property type="match status" value="1"/>
</dbReference>
<sequence>MSETIGFIGVGSQGGPMAHRIVDAGMNLVVWARRPEVLEAYTAKGAKAAATVAELGADCDHVGICVVNDTDVLSITDQLVPVMKRGGRIAIHSTILPETVAKLEEQCDAAGLFLIDAPVSGGSPGAEAGTLTVMCGGRQEAYEAALPVFQTFGRLIPLLGPAGAGQRAKIVNNAMLSAHMGVAQAAIEAAQALDIDRKAFIELIGASSGNSFGFGVFARLPSPAAFTTGAPMLLKDMNLLKAILPGHDGADEIAAISARFLAAANPPKSS</sequence>
<dbReference type="RefSeq" id="WP_339586252.1">
    <property type="nucleotide sequence ID" value="NZ_JBBHJZ010000001.1"/>
</dbReference>
<proteinExistence type="predicted"/>
<dbReference type="InterPro" id="IPR008927">
    <property type="entry name" value="6-PGluconate_DH-like_C_sf"/>
</dbReference>
<dbReference type="Pfam" id="PF03446">
    <property type="entry name" value="NAD_binding_2"/>
    <property type="match status" value="1"/>
</dbReference>
<dbReference type="PIRSF" id="PIRSF000103">
    <property type="entry name" value="HIBADH"/>
    <property type="match status" value="1"/>
</dbReference>
<evidence type="ECO:0000259" key="3">
    <source>
        <dbReference type="Pfam" id="PF03446"/>
    </source>
</evidence>
<dbReference type="SUPFAM" id="SSF51735">
    <property type="entry name" value="NAD(P)-binding Rossmann-fold domains"/>
    <property type="match status" value="1"/>
</dbReference>
<dbReference type="InterPro" id="IPR006115">
    <property type="entry name" value="6PGDH_NADP-bd"/>
</dbReference>
<name>A0ABU8RTE8_9SPHN</name>
<reference evidence="5 6" key="1">
    <citation type="submission" date="2024-03" db="EMBL/GenBank/DDBJ databases">
        <authorList>
            <person name="Jo J.-H."/>
        </authorList>
    </citation>
    <scope>NUCLEOTIDE SEQUENCE [LARGE SCALE GENOMIC DNA]</scope>
    <source>
        <strain evidence="5 6">PS1R-30</strain>
    </source>
</reference>
<dbReference type="GO" id="GO:0016491">
    <property type="term" value="F:oxidoreductase activity"/>
    <property type="evidence" value="ECO:0007669"/>
    <property type="project" value="UniProtKB-KW"/>
</dbReference>
<dbReference type="PANTHER" id="PTHR43060:SF15">
    <property type="entry name" value="3-HYDROXYISOBUTYRATE DEHYDROGENASE-LIKE 1, MITOCHONDRIAL-RELATED"/>
    <property type="match status" value="1"/>
</dbReference>
<evidence type="ECO:0000313" key="5">
    <source>
        <dbReference type="EMBL" id="MEJ5976337.1"/>
    </source>
</evidence>
<keyword evidence="1 5" id="KW-0560">Oxidoreductase</keyword>
<dbReference type="Gene3D" id="3.40.50.720">
    <property type="entry name" value="NAD(P)-binding Rossmann-like Domain"/>
    <property type="match status" value="1"/>
</dbReference>
<dbReference type="PANTHER" id="PTHR43060">
    <property type="entry name" value="3-HYDROXYISOBUTYRATE DEHYDROGENASE-LIKE 1, MITOCHONDRIAL-RELATED"/>
    <property type="match status" value="1"/>
</dbReference>
<comment type="caution">
    <text evidence="5">The sequence shown here is derived from an EMBL/GenBank/DDBJ whole genome shotgun (WGS) entry which is preliminary data.</text>
</comment>
<feature type="domain" description="3-hydroxyisobutyrate dehydrogenase-like NAD-binding" evidence="4">
    <location>
        <begin position="163"/>
        <end position="259"/>
    </location>
</feature>
<dbReference type="Proteomes" id="UP001361239">
    <property type="component" value="Unassembled WGS sequence"/>
</dbReference>
<evidence type="ECO:0000256" key="1">
    <source>
        <dbReference type="ARBA" id="ARBA00023002"/>
    </source>
</evidence>
<dbReference type="InterPro" id="IPR015815">
    <property type="entry name" value="HIBADH-related"/>
</dbReference>
<accession>A0ABU8RTE8</accession>
<gene>
    <name evidence="5" type="ORF">WG901_06805</name>
</gene>
<dbReference type="Gene3D" id="1.10.1040.10">
    <property type="entry name" value="N-(1-d-carboxylethyl)-l-norvaline Dehydrogenase, domain 2"/>
    <property type="match status" value="1"/>
</dbReference>
<keyword evidence="6" id="KW-1185">Reference proteome</keyword>
<dbReference type="SUPFAM" id="SSF48179">
    <property type="entry name" value="6-phosphogluconate dehydrogenase C-terminal domain-like"/>
    <property type="match status" value="1"/>
</dbReference>
<feature type="domain" description="6-phosphogluconate dehydrogenase NADP-binding" evidence="3">
    <location>
        <begin position="4"/>
        <end position="156"/>
    </location>
</feature>
<dbReference type="EC" id="1.1.-.-" evidence="5"/>
<evidence type="ECO:0000259" key="4">
    <source>
        <dbReference type="Pfam" id="PF14833"/>
    </source>
</evidence>
<dbReference type="InterPro" id="IPR036291">
    <property type="entry name" value="NAD(P)-bd_dom_sf"/>
</dbReference>
<dbReference type="InterPro" id="IPR013328">
    <property type="entry name" value="6PGD_dom2"/>
</dbReference>
<dbReference type="EMBL" id="JBBHJZ010000001">
    <property type="protein sequence ID" value="MEJ5976337.1"/>
    <property type="molecule type" value="Genomic_DNA"/>
</dbReference>
<protein>
    <submittedName>
        <fullName evidence="5">NAD(P)-dependent oxidoreductase</fullName>
        <ecNumber evidence="5">1.1.-.-</ecNumber>
    </submittedName>
</protein>
<evidence type="ECO:0000256" key="2">
    <source>
        <dbReference type="ARBA" id="ARBA00023027"/>
    </source>
</evidence>